<dbReference type="SUPFAM" id="SSF48065">
    <property type="entry name" value="DBL homology domain (DH-domain)"/>
    <property type="match status" value="1"/>
</dbReference>
<dbReference type="PROSITE" id="PS50010">
    <property type="entry name" value="DH_2"/>
    <property type="match status" value="1"/>
</dbReference>
<dbReference type="InterPro" id="IPR011993">
    <property type="entry name" value="PH-like_dom_sf"/>
</dbReference>
<name>G4TB60_SERID</name>
<dbReference type="SUPFAM" id="SSF50729">
    <property type="entry name" value="PH domain-like"/>
    <property type="match status" value="1"/>
</dbReference>
<organism evidence="3 4">
    <name type="scientific">Serendipita indica (strain DSM 11827)</name>
    <name type="common">Root endophyte fungus</name>
    <name type="synonym">Piriformospora indica</name>
    <dbReference type="NCBI Taxonomy" id="1109443"/>
    <lineage>
        <taxon>Eukaryota</taxon>
        <taxon>Fungi</taxon>
        <taxon>Dikarya</taxon>
        <taxon>Basidiomycota</taxon>
        <taxon>Agaricomycotina</taxon>
        <taxon>Agaricomycetes</taxon>
        <taxon>Sebacinales</taxon>
        <taxon>Serendipitaceae</taxon>
        <taxon>Serendipita</taxon>
    </lineage>
</organism>
<dbReference type="AlphaFoldDB" id="G4TB60"/>
<evidence type="ECO:0000313" key="3">
    <source>
        <dbReference type="EMBL" id="CCA68572.1"/>
    </source>
</evidence>
<dbReference type="STRING" id="1109443.G4TB60"/>
<feature type="compositionally biased region" description="Low complexity" evidence="1">
    <location>
        <begin position="1"/>
        <end position="10"/>
    </location>
</feature>
<dbReference type="PANTHER" id="PTHR45924:SF2">
    <property type="entry name" value="FI17866P1"/>
    <property type="match status" value="1"/>
</dbReference>
<sequence>MYDSPSGLVRPLPPNPPPGADDFDGPNGADRKFDGPPMLPPMASFNDGGLAPQATRSGPPSRAATPPQSPGFPNNGGKPRNPLTDLIDSEEQFVALMSAIIRKVASAWSRKNFPPPELDLMFRGIEGVFKASRTFLSNLKEIGPNPSSPKALGDLLIRWVDDLEGPYTRYCEAFATGFDQWDAVQSNTNLPRILAELSETIPTPPNVDPPVWTLDTLFLLPRTRLKYYKKLYARLLKSTVPGKSDHALLLDATSTLETLFAMSESRLNVIVGEPTSSEPPPPLSMQDLERDLPPPPPLTDPQGRDSFGSSAPASSRSSAHRMSRETGQTSLPSSTSTSVGWQAMELETKLSTAKVLDIFTMEPRQCRLQINPASLPFTRELRIDTDCIIYFTPNSTGVQQTTTNAHIFILTDLFLVCERMTPDEKKDYELEGSEMWLSYPPLSGKVLKVSEAQGGPGEHVIQVTILKKETIYIHFESAQVKEQMLREFAECREAAMSTSNRNNGPPPPVPPLFQGGPNRPPSAPTANRGFGDPSRPGGHMSDPPPLRFQENGQALPARNGSLHDPNTHSPPPPPGMGLPGMGMGMGFGIPPLGPGGPPGPPGGPPGQFIPPPRGSSAGPGMGPGMVPGMGPPMGPPMGPGPHRMQTAPPGAPFPPRHPGQLGPFPPPGRQPSPGMPPGAMGPPFNGMPPMGPGPLQPPGAPFAGPPGPYGSPRAPSMAMHSGGPLSDEDHSPPTSPTATGPTTTSITARMRCKVFLKQQHQQWKALGSGTLKLYHTQPTNVKQLVVESDSSSKTMLMSSIVLTDGVERVGKTGVAVEMSDQGARTGVVYMVQLRNEQSTQGLFDSLLAGSDRTVVVRRG</sequence>
<dbReference type="HOGENOM" id="CLU_005338_0_0_1"/>
<feature type="compositionally biased region" description="Low complexity" evidence="1">
    <location>
        <begin position="306"/>
        <end position="317"/>
    </location>
</feature>
<feature type="compositionally biased region" description="Pro residues" evidence="1">
    <location>
        <begin position="629"/>
        <end position="639"/>
    </location>
</feature>
<protein>
    <submittedName>
        <fullName evidence="3">Related to GEF1 protein</fullName>
    </submittedName>
</protein>
<gene>
    <name evidence="3" type="ORF">PIIN_02435</name>
</gene>
<feature type="compositionally biased region" description="Pro residues" evidence="1">
    <location>
        <begin position="591"/>
        <end position="613"/>
    </location>
</feature>
<feature type="compositionally biased region" description="Low complexity" evidence="1">
    <location>
        <begin position="736"/>
        <end position="745"/>
    </location>
</feature>
<dbReference type="GO" id="GO:0005085">
    <property type="term" value="F:guanyl-nucleotide exchange factor activity"/>
    <property type="evidence" value="ECO:0007669"/>
    <property type="project" value="InterPro"/>
</dbReference>
<dbReference type="eggNOG" id="KOG3519">
    <property type="taxonomic scope" value="Eukaryota"/>
</dbReference>
<feature type="compositionally biased region" description="Gly residues" evidence="1">
    <location>
        <begin position="577"/>
        <end position="587"/>
    </location>
</feature>
<dbReference type="EMBL" id="CAFZ01000035">
    <property type="protein sequence ID" value="CCA68572.1"/>
    <property type="molecule type" value="Genomic_DNA"/>
</dbReference>
<feature type="region of interest" description="Disordered" evidence="1">
    <location>
        <begin position="271"/>
        <end position="339"/>
    </location>
</feature>
<comment type="caution">
    <text evidence="3">The sequence shown here is derived from an EMBL/GenBank/DDBJ whole genome shotgun (WGS) entry which is preliminary data.</text>
</comment>
<evidence type="ECO:0000256" key="1">
    <source>
        <dbReference type="SAM" id="MobiDB-lite"/>
    </source>
</evidence>
<feature type="region of interest" description="Disordered" evidence="1">
    <location>
        <begin position="495"/>
        <end position="745"/>
    </location>
</feature>
<dbReference type="GO" id="GO:0031267">
    <property type="term" value="F:small GTPase binding"/>
    <property type="evidence" value="ECO:0007669"/>
    <property type="project" value="TreeGrafter"/>
</dbReference>
<evidence type="ECO:0000259" key="2">
    <source>
        <dbReference type="PROSITE" id="PS50010"/>
    </source>
</evidence>
<feature type="domain" description="DH" evidence="2">
    <location>
        <begin position="78"/>
        <end position="266"/>
    </location>
</feature>
<accession>G4TB60</accession>
<dbReference type="Proteomes" id="UP000007148">
    <property type="component" value="Unassembled WGS sequence"/>
</dbReference>
<feature type="compositionally biased region" description="Polar residues" evidence="1">
    <location>
        <begin position="325"/>
        <end position="339"/>
    </location>
</feature>
<dbReference type="OrthoDB" id="6244550at2759"/>
<feature type="compositionally biased region" description="Pro residues" evidence="1">
    <location>
        <begin position="649"/>
        <end position="709"/>
    </location>
</feature>
<reference evidence="3 4" key="1">
    <citation type="journal article" date="2011" name="PLoS Pathog.">
        <title>Endophytic Life Strategies Decoded by Genome and Transcriptome Analyses of the Mutualistic Root Symbiont Piriformospora indica.</title>
        <authorList>
            <person name="Zuccaro A."/>
            <person name="Lahrmann U."/>
            <person name="Guldener U."/>
            <person name="Langen G."/>
            <person name="Pfiffi S."/>
            <person name="Biedenkopf D."/>
            <person name="Wong P."/>
            <person name="Samans B."/>
            <person name="Grimm C."/>
            <person name="Basiewicz M."/>
            <person name="Murat C."/>
            <person name="Martin F."/>
            <person name="Kogel K.H."/>
        </authorList>
    </citation>
    <scope>NUCLEOTIDE SEQUENCE [LARGE SCALE GENOMIC DNA]</scope>
    <source>
        <strain evidence="3 4">DSM 11827</strain>
    </source>
</reference>
<dbReference type="PANTHER" id="PTHR45924">
    <property type="entry name" value="FI17866P1"/>
    <property type="match status" value="1"/>
</dbReference>
<dbReference type="OMA" id="DMWLLYP"/>
<keyword evidence="4" id="KW-1185">Reference proteome</keyword>
<dbReference type="InterPro" id="IPR035899">
    <property type="entry name" value="DBL_dom_sf"/>
</dbReference>
<dbReference type="Gene3D" id="1.20.900.10">
    <property type="entry name" value="Dbl homology (DH) domain"/>
    <property type="match status" value="1"/>
</dbReference>
<dbReference type="InParanoid" id="G4TB60"/>
<dbReference type="Gene3D" id="2.30.29.30">
    <property type="entry name" value="Pleckstrin-homology domain (PH domain)/Phosphotyrosine-binding domain (PTB)"/>
    <property type="match status" value="1"/>
</dbReference>
<evidence type="ECO:0000313" key="4">
    <source>
        <dbReference type="Proteomes" id="UP000007148"/>
    </source>
</evidence>
<feature type="region of interest" description="Disordered" evidence="1">
    <location>
        <begin position="1"/>
        <end position="84"/>
    </location>
</feature>
<proteinExistence type="predicted"/>
<dbReference type="Pfam" id="PF00621">
    <property type="entry name" value="RhoGEF"/>
    <property type="match status" value="1"/>
</dbReference>
<feature type="compositionally biased region" description="Gly residues" evidence="1">
    <location>
        <begin position="617"/>
        <end position="627"/>
    </location>
</feature>
<dbReference type="InterPro" id="IPR000219">
    <property type="entry name" value="DH_dom"/>
</dbReference>